<dbReference type="Gene3D" id="1.10.3210.10">
    <property type="entry name" value="Hypothetical protein af1432"/>
    <property type="match status" value="1"/>
</dbReference>
<protein>
    <submittedName>
        <fullName evidence="4">HD domain-containing protein</fullName>
    </submittedName>
</protein>
<dbReference type="PANTHER" id="PTHR11845:SF13">
    <property type="entry name" value="5'-DEOXYNUCLEOTIDASE HDDC2"/>
    <property type="match status" value="1"/>
</dbReference>
<name>A0A5R9F2K5_9BACL</name>
<accession>A0A5R9F2K5</accession>
<dbReference type="Pfam" id="PF13023">
    <property type="entry name" value="HD_3"/>
    <property type="match status" value="1"/>
</dbReference>
<dbReference type="EMBL" id="SWLG01000017">
    <property type="protein sequence ID" value="TLS35748.1"/>
    <property type="molecule type" value="Genomic_DNA"/>
</dbReference>
<evidence type="ECO:0000313" key="5">
    <source>
        <dbReference type="Proteomes" id="UP000308230"/>
    </source>
</evidence>
<evidence type="ECO:0000313" key="4">
    <source>
        <dbReference type="EMBL" id="TLS35748.1"/>
    </source>
</evidence>
<gene>
    <name evidence="4" type="ORF">FCL54_19015</name>
</gene>
<keyword evidence="5" id="KW-1185">Reference proteome</keyword>
<dbReference type="GO" id="GO:0046872">
    <property type="term" value="F:metal ion binding"/>
    <property type="evidence" value="ECO:0007669"/>
    <property type="project" value="UniProtKB-KW"/>
</dbReference>
<dbReference type="InterPro" id="IPR039356">
    <property type="entry name" value="YfbR/HDDC2"/>
</dbReference>
<dbReference type="GO" id="GO:0002953">
    <property type="term" value="F:5'-deoxynucleotidase activity"/>
    <property type="evidence" value="ECO:0007669"/>
    <property type="project" value="InterPro"/>
</dbReference>
<dbReference type="SUPFAM" id="SSF109604">
    <property type="entry name" value="HD-domain/PDEase-like"/>
    <property type="match status" value="1"/>
</dbReference>
<dbReference type="GO" id="GO:0005737">
    <property type="term" value="C:cytoplasm"/>
    <property type="evidence" value="ECO:0007669"/>
    <property type="project" value="TreeGrafter"/>
</dbReference>
<proteinExistence type="predicted"/>
<comment type="caution">
    <text evidence="4">The sequence shown here is derived from an EMBL/GenBank/DDBJ whole genome shotgun (WGS) entry which is preliminary data.</text>
</comment>
<evidence type="ECO:0000259" key="3">
    <source>
        <dbReference type="Pfam" id="PF13023"/>
    </source>
</evidence>
<dbReference type="RefSeq" id="WP_138128525.1">
    <property type="nucleotide sequence ID" value="NZ_SWLG01000017.1"/>
</dbReference>
<feature type="domain" description="HD" evidence="3">
    <location>
        <begin position="14"/>
        <end position="176"/>
    </location>
</feature>
<keyword evidence="2" id="KW-0378">Hydrolase</keyword>
<sequence>MERLKQQINFIVEIDKLKSILRRSVLMDKSRNENDAEHSWHIAMMALLLKEYANQEVDVLKVVKMLLIHDLVEIDAGDTFAYDSEGYKDKEAREQQAADRLFNILPKDQAEEIFELWNEFERRTTAEACYAAALDRLQPLLHNFYTEGVSWKEHQVTSDLVLERNSYIKDGSETLWEYARDLIEEAVDRGYMKK</sequence>
<dbReference type="OrthoDB" id="9796032at2"/>
<dbReference type="InterPro" id="IPR006674">
    <property type="entry name" value="HD_domain"/>
</dbReference>
<reference evidence="4 5" key="1">
    <citation type="submission" date="2019-04" db="EMBL/GenBank/DDBJ databases">
        <title>Bacillus caeni sp. nov., a bacterium isolated from mangrove sediment.</title>
        <authorList>
            <person name="Huang H."/>
            <person name="Mo K."/>
            <person name="Hu Y."/>
        </authorList>
    </citation>
    <scope>NUCLEOTIDE SEQUENCE [LARGE SCALE GENOMIC DNA]</scope>
    <source>
        <strain evidence="4 5">HB172195</strain>
    </source>
</reference>
<dbReference type="Proteomes" id="UP000308230">
    <property type="component" value="Unassembled WGS sequence"/>
</dbReference>
<organism evidence="4 5">
    <name type="scientific">Exobacillus caeni</name>
    <dbReference type="NCBI Taxonomy" id="2574798"/>
    <lineage>
        <taxon>Bacteria</taxon>
        <taxon>Bacillati</taxon>
        <taxon>Bacillota</taxon>
        <taxon>Bacilli</taxon>
        <taxon>Bacillales</taxon>
        <taxon>Guptibacillaceae</taxon>
        <taxon>Exobacillus</taxon>
    </lineage>
</organism>
<evidence type="ECO:0000256" key="2">
    <source>
        <dbReference type="ARBA" id="ARBA00022801"/>
    </source>
</evidence>
<keyword evidence="1" id="KW-0479">Metal-binding</keyword>
<evidence type="ECO:0000256" key="1">
    <source>
        <dbReference type="ARBA" id="ARBA00022723"/>
    </source>
</evidence>
<dbReference type="PANTHER" id="PTHR11845">
    <property type="entry name" value="5'-DEOXYNUCLEOTIDASE HDDC2"/>
    <property type="match status" value="1"/>
</dbReference>
<dbReference type="AlphaFoldDB" id="A0A5R9F2K5"/>